<dbReference type="EMBL" id="QUTF01011080">
    <property type="protein sequence ID" value="RHZ29914.1"/>
    <property type="molecule type" value="Genomic_DNA"/>
</dbReference>
<comment type="caution">
    <text evidence="8">The sequence shown here is derived from an EMBL/GenBank/DDBJ whole genome shotgun (WGS) entry which is preliminary data.</text>
</comment>
<evidence type="ECO:0000259" key="4">
    <source>
        <dbReference type="PROSITE" id="PS50127"/>
    </source>
</evidence>
<evidence type="ECO:0000313" key="19">
    <source>
        <dbReference type="Proteomes" id="UP000283543"/>
    </source>
</evidence>
<dbReference type="CDD" id="cd23810">
    <property type="entry name" value="UBCc_BIRC6"/>
    <property type="match status" value="1"/>
</dbReference>
<evidence type="ECO:0000313" key="9">
    <source>
        <dbReference type="EMBL" id="RHY68517.1"/>
    </source>
</evidence>
<reference evidence="12 18" key="1">
    <citation type="journal article" date="2018" name="J. Invertebr. Pathol.">
        <title>New genotyping method for the causative agent of crayfish plague (Aphanomyces astaci) based on whole genome data.</title>
        <authorList>
            <person name="Minardi D."/>
            <person name="Studholme D.J."/>
            <person name="van der Giezen M."/>
            <person name="Pretto T."/>
            <person name="Oidtmann B."/>
        </authorList>
    </citation>
    <scope>NUCLEOTIDE SEQUENCE [LARGE SCALE GENOMIC DNA]</scope>
    <source>
        <strain evidence="12 18">KB13</strain>
    </source>
</reference>
<evidence type="ECO:0000313" key="11">
    <source>
        <dbReference type="EMBL" id="RHZ29914.1"/>
    </source>
</evidence>
<dbReference type="SUPFAM" id="SSF54495">
    <property type="entry name" value="UBC-like"/>
    <property type="match status" value="1"/>
</dbReference>
<dbReference type="Gene3D" id="3.10.110.10">
    <property type="entry name" value="Ubiquitin Conjugating Enzyme"/>
    <property type="match status" value="1"/>
</dbReference>
<evidence type="ECO:0000313" key="12">
    <source>
        <dbReference type="EMBL" id="RLO08374.1"/>
    </source>
</evidence>
<organism evidence="8 14">
    <name type="scientific">Aphanomyces astaci</name>
    <name type="common">Crayfish plague agent</name>
    <dbReference type="NCBI Taxonomy" id="112090"/>
    <lineage>
        <taxon>Eukaryota</taxon>
        <taxon>Sar</taxon>
        <taxon>Stramenopiles</taxon>
        <taxon>Oomycota</taxon>
        <taxon>Saprolegniomycetes</taxon>
        <taxon>Saprolegniales</taxon>
        <taxon>Verrucalvaceae</taxon>
        <taxon>Aphanomyces</taxon>
    </lineage>
</organism>
<dbReference type="Proteomes" id="UP000275652">
    <property type="component" value="Unassembled WGS sequence"/>
</dbReference>
<dbReference type="PANTHER" id="PTHR46116:SF39">
    <property type="entry name" value="BACULOVIRAL IAP REPEAT-CONTAINING PROTEIN 6"/>
    <property type="match status" value="1"/>
</dbReference>
<evidence type="ECO:0000256" key="3">
    <source>
        <dbReference type="SAM" id="MobiDB-lite"/>
    </source>
</evidence>
<keyword evidence="2" id="KW-0833">Ubl conjugation pathway</keyword>
<evidence type="ECO:0000313" key="10">
    <source>
        <dbReference type="EMBL" id="RHZ00967.1"/>
    </source>
</evidence>
<evidence type="ECO:0000313" key="15">
    <source>
        <dbReference type="Proteomes" id="UP000266196"/>
    </source>
</evidence>
<accession>A0A397D8R3</accession>
<dbReference type="InterPro" id="IPR000608">
    <property type="entry name" value="UBC"/>
</dbReference>
<dbReference type="AlphaFoldDB" id="A0A397D8R3"/>
<dbReference type="Proteomes" id="UP000265716">
    <property type="component" value="Unassembled WGS sequence"/>
</dbReference>
<proteinExistence type="predicted"/>
<feature type="region of interest" description="Disordered" evidence="3">
    <location>
        <begin position="106"/>
        <end position="128"/>
    </location>
</feature>
<sequence>MDEILQATYFTSMIASKTNAALSADSRAAIDDIQSYCHELKCCKRPTKFVKCLKDLFLFEMLLGLLDSLLLEPSVPVVASAPPEITKAPNRMVQRKTADGQNLWKPFYLDDEPGRRPPTSTPSSKTLPKSCHTELATQVLQLWLALVQACTTLSVPAVYFDDIKHHILHPRFSLIFERWLYNPTAAHVSLHVDLCAALVAIIVYLHNHPFFDASCFLQAVTANKTIPIRTCLSSFFEVVSSFPPHHTIHKTFANSCCLEIKFVRPDDLQPTPAPIGTYQQTMDALKFGSYAFDESYFKTVTSKPPSNRVVVPGAMRRLNQELAALPDNLPLHEGSMIALRVDEEHPHKLSVLITGPSKTPYDSGCFHFLLVVPDTYPQAPPTVKFMTTGGGSVRFSPNLYNCGKVCLSLLGTWTGDPWNPVTSTILQVLVSIQGAILGAELPYYNEPGRERQWSGAVAQLPRDVRVNENGGLEPLRLATVRFAWTMAMKQPALGFESLVLEHFWLKRHYVLGTMKLWLEEARASDTPNYYDDMCRRVAECLDELTPLVEVRATKLELAMYHEATAPLKARFPVVLC</sequence>
<gene>
    <name evidence="6" type="ORF">DYB25_006397</name>
    <name evidence="11" type="ORF">DYB26_013947</name>
    <name evidence="12" type="ORF">DYB28_000082</name>
    <name evidence="9" type="ORF">DYB30_001926</name>
    <name evidence="10" type="ORF">DYB31_006816</name>
    <name evidence="7" type="ORF">DYB34_006261</name>
    <name evidence="5" type="ORF">DYB36_006272</name>
    <name evidence="8" type="ORF">DYB38_001630</name>
</gene>
<protein>
    <recommendedName>
        <fullName evidence="4">UBC core domain-containing protein</fullName>
    </recommendedName>
</protein>
<evidence type="ECO:0000313" key="17">
    <source>
        <dbReference type="Proteomes" id="UP000266643"/>
    </source>
</evidence>
<dbReference type="GO" id="GO:0016740">
    <property type="term" value="F:transferase activity"/>
    <property type="evidence" value="ECO:0007669"/>
    <property type="project" value="UniProtKB-KW"/>
</dbReference>
<dbReference type="EMBL" id="QUTI01021762">
    <property type="protein sequence ID" value="RLO08374.1"/>
    <property type="molecule type" value="Genomic_DNA"/>
</dbReference>
<dbReference type="Proteomes" id="UP000265427">
    <property type="component" value="Unassembled WGS sequence"/>
</dbReference>
<dbReference type="SMART" id="SM00212">
    <property type="entry name" value="UBCc"/>
    <property type="match status" value="1"/>
</dbReference>
<dbReference type="Pfam" id="PF00179">
    <property type="entry name" value="UQ_con"/>
    <property type="match status" value="1"/>
</dbReference>
<dbReference type="Proteomes" id="UP000266239">
    <property type="component" value="Unassembled WGS sequence"/>
</dbReference>
<evidence type="ECO:0000313" key="7">
    <source>
        <dbReference type="EMBL" id="RHY43709.1"/>
    </source>
</evidence>
<dbReference type="EMBL" id="QUSZ01006578">
    <property type="protein sequence ID" value="RHY05267.1"/>
    <property type="molecule type" value="Genomic_DNA"/>
</dbReference>
<evidence type="ECO:0000313" key="13">
    <source>
        <dbReference type="Proteomes" id="UP000265427"/>
    </source>
</evidence>
<dbReference type="EMBL" id="QUTC01005444">
    <property type="protein sequence ID" value="RHY58068.1"/>
    <property type="molecule type" value="Genomic_DNA"/>
</dbReference>
<evidence type="ECO:0000256" key="2">
    <source>
        <dbReference type="ARBA" id="ARBA00022786"/>
    </source>
</evidence>
<dbReference type="Proteomes" id="UP000266196">
    <property type="component" value="Unassembled WGS sequence"/>
</dbReference>
<feature type="compositionally biased region" description="Low complexity" evidence="3">
    <location>
        <begin position="117"/>
        <end position="128"/>
    </location>
</feature>
<name>A0A397D8R3_APHAT</name>
<dbReference type="PROSITE" id="PS50127">
    <property type="entry name" value="UBC_2"/>
    <property type="match status" value="1"/>
</dbReference>
<dbReference type="Proteomes" id="UP000286510">
    <property type="component" value="Unassembled WGS sequence"/>
</dbReference>
<evidence type="ECO:0000313" key="6">
    <source>
        <dbReference type="EMBL" id="RHY14382.1"/>
    </source>
</evidence>
<dbReference type="PANTHER" id="PTHR46116">
    <property type="entry name" value="(E3-INDEPENDENT) E2 UBIQUITIN-CONJUGATING ENZYME"/>
    <property type="match status" value="1"/>
</dbReference>
<evidence type="ECO:0000313" key="16">
    <source>
        <dbReference type="Proteomes" id="UP000266239"/>
    </source>
</evidence>
<evidence type="ECO:0000256" key="1">
    <source>
        <dbReference type="ARBA" id="ARBA00022679"/>
    </source>
</evidence>
<dbReference type="VEuPathDB" id="FungiDB:H257_13466"/>
<dbReference type="InterPro" id="IPR016135">
    <property type="entry name" value="UBQ-conjugating_enzyme/RWD"/>
</dbReference>
<evidence type="ECO:0000313" key="18">
    <source>
        <dbReference type="Proteomes" id="UP000275652"/>
    </source>
</evidence>
<reference evidence="13 14" key="2">
    <citation type="submission" date="2018-08" db="EMBL/GenBank/DDBJ databases">
        <title>Aphanomyces genome sequencing and annotation.</title>
        <authorList>
            <person name="Minardi D."/>
            <person name="Oidtmann B."/>
            <person name="Van Der Giezen M."/>
            <person name="Studholme D.J."/>
        </authorList>
    </citation>
    <scope>NUCLEOTIDE SEQUENCE [LARGE SCALE GENOMIC DNA]</scope>
    <source>
        <strain evidence="10 15">197901</strain>
        <strain evidence="9 17">D2</strain>
        <strain evidence="11 20">FDL457</strain>
        <strain evidence="5 13">Kv</strain>
        <strain evidence="8 14">SA</strain>
        <strain evidence="7 19">Si</strain>
        <strain evidence="6 16">Yx</strain>
    </source>
</reference>
<dbReference type="Proteomes" id="UP000266643">
    <property type="component" value="Unassembled WGS sequence"/>
</dbReference>
<evidence type="ECO:0000313" key="20">
    <source>
        <dbReference type="Proteomes" id="UP000286510"/>
    </source>
</evidence>
<evidence type="ECO:0000313" key="14">
    <source>
        <dbReference type="Proteomes" id="UP000265716"/>
    </source>
</evidence>
<feature type="domain" description="UBC core" evidence="4">
    <location>
        <begin position="313"/>
        <end position="479"/>
    </location>
</feature>
<keyword evidence="1" id="KW-0808">Transferase</keyword>
<evidence type="ECO:0000313" key="8">
    <source>
        <dbReference type="EMBL" id="RHY58068.1"/>
    </source>
</evidence>
<dbReference type="EMBL" id="QUTA01005728">
    <property type="protein sequence ID" value="RHY14382.1"/>
    <property type="molecule type" value="Genomic_DNA"/>
</dbReference>
<evidence type="ECO:0000313" key="5">
    <source>
        <dbReference type="EMBL" id="RHY05267.1"/>
    </source>
</evidence>
<dbReference type="EMBL" id="QUTB01008038">
    <property type="protein sequence ID" value="RHY43709.1"/>
    <property type="molecule type" value="Genomic_DNA"/>
</dbReference>
<dbReference type="EMBL" id="QUTD01004355">
    <property type="protein sequence ID" value="RHY68517.1"/>
    <property type="molecule type" value="Genomic_DNA"/>
</dbReference>
<dbReference type="EMBL" id="QUTE01014970">
    <property type="protein sequence ID" value="RHZ00967.1"/>
    <property type="molecule type" value="Genomic_DNA"/>
</dbReference>
<dbReference type="Proteomes" id="UP000283543">
    <property type="component" value="Unassembled WGS sequence"/>
</dbReference>